<sequence>MIIAAVDGGGSPPPDGTQQQQGGIIRDAWNIAKVLSNLPEEKMWDVIEGVWVEMLCFSAARCRGYLHAKGLATDVEYLTYVWLLLYYMGMETLAAKLQRADHHYHNGGVHGTILQLLASAGLPLIKRELLVHQDQVEPTKNMLKINPLVT</sequence>
<dbReference type="Gramene" id="TuG1812G0600004419.01.T01">
    <property type="protein sequence ID" value="TuG1812G0600004419.01.T01"/>
    <property type="gene ID" value="TuG1812G0600004419.01"/>
</dbReference>
<name>A0A8R7UZP5_TRIUA</name>
<dbReference type="Proteomes" id="UP000015106">
    <property type="component" value="Chromosome 6"/>
</dbReference>
<dbReference type="InterPro" id="IPR007658">
    <property type="entry name" value="DUF594"/>
</dbReference>
<reference evidence="2" key="1">
    <citation type="journal article" date="2013" name="Nature">
        <title>Draft genome of the wheat A-genome progenitor Triticum urartu.</title>
        <authorList>
            <person name="Ling H.Q."/>
            <person name="Zhao S."/>
            <person name="Liu D."/>
            <person name="Wang J."/>
            <person name="Sun H."/>
            <person name="Zhang C."/>
            <person name="Fan H."/>
            <person name="Li D."/>
            <person name="Dong L."/>
            <person name="Tao Y."/>
            <person name="Gao C."/>
            <person name="Wu H."/>
            <person name="Li Y."/>
            <person name="Cui Y."/>
            <person name="Guo X."/>
            <person name="Zheng S."/>
            <person name="Wang B."/>
            <person name="Yu K."/>
            <person name="Liang Q."/>
            <person name="Yang W."/>
            <person name="Lou X."/>
            <person name="Chen J."/>
            <person name="Feng M."/>
            <person name="Jian J."/>
            <person name="Zhang X."/>
            <person name="Luo G."/>
            <person name="Jiang Y."/>
            <person name="Liu J."/>
            <person name="Wang Z."/>
            <person name="Sha Y."/>
            <person name="Zhang B."/>
            <person name="Wu H."/>
            <person name="Tang D."/>
            <person name="Shen Q."/>
            <person name="Xue P."/>
            <person name="Zou S."/>
            <person name="Wang X."/>
            <person name="Liu X."/>
            <person name="Wang F."/>
            <person name="Yang Y."/>
            <person name="An X."/>
            <person name="Dong Z."/>
            <person name="Zhang K."/>
            <person name="Zhang X."/>
            <person name="Luo M.C."/>
            <person name="Dvorak J."/>
            <person name="Tong Y."/>
            <person name="Wang J."/>
            <person name="Yang H."/>
            <person name="Li Z."/>
            <person name="Wang D."/>
            <person name="Zhang A."/>
            <person name="Wang J."/>
        </authorList>
    </citation>
    <scope>NUCLEOTIDE SEQUENCE</scope>
    <source>
        <strain evidence="2">cv. G1812</strain>
    </source>
</reference>
<dbReference type="EnsemblPlants" id="TuG1812G0600004419.01.T01">
    <property type="protein sequence ID" value="TuG1812G0600004419.01.T01"/>
    <property type="gene ID" value="TuG1812G0600004419.01"/>
</dbReference>
<reference evidence="1" key="3">
    <citation type="submission" date="2022-06" db="UniProtKB">
        <authorList>
            <consortium name="EnsemblPlants"/>
        </authorList>
    </citation>
    <scope>IDENTIFICATION</scope>
</reference>
<evidence type="ECO:0000313" key="2">
    <source>
        <dbReference type="Proteomes" id="UP000015106"/>
    </source>
</evidence>
<dbReference type="PANTHER" id="PTHR31325">
    <property type="entry name" value="OS01G0798800 PROTEIN-RELATED"/>
    <property type="match status" value="1"/>
</dbReference>
<protein>
    <submittedName>
        <fullName evidence="1">Uncharacterized protein</fullName>
    </submittedName>
</protein>
<accession>A0A8R7UZP5</accession>
<evidence type="ECO:0000313" key="1">
    <source>
        <dbReference type="EnsemblPlants" id="TuG1812G0600004419.01.T01"/>
    </source>
</evidence>
<proteinExistence type="predicted"/>
<dbReference type="Pfam" id="PF04578">
    <property type="entry name" value="DUF594"/>
    <property type="match status" value="1"/>
</dbReference>
<reference evidence="1" key="2">
    <citation type="submission" date="2018-03" db="EMBL/GenBank/DDBJ databases">
        <title>The Triticum urartu genome reveals the dynamic nature of wheat genome evolution.</title>
        <authorList>
            <person name="Ling H."/>
            <person name="Ma B."/>
            <person name="Shi X."/>
            <person name="Liu H."/>
            <person name="Dong L."/>
            <person name="Sun H."/>
            <person name="Cao Y."/>
            <person name="Gao Q."/>
            <person name="Zheng S."/>
            <person name="Li Y."/>
            <person name="Yu Y."/>
            <person name="Du H."/>
            <person name="Qi M."/>
            <person name="Li Y."/>
            <person name="Yu H."/>
            <person name="Cui Y."/>
            <person name="Wang N."/>
            <person name="Chen C."/>
            <person name="Wu H."/>
            <person name="Zhao Y."/>
            <person name="Zhang J."/>
            <person name="Li Y."/>
            <person name="Zhou W."/>
            <person name="Zhang B."/>
            <person name="Hu W."/>
            <person name="Eijk M."/>
            <person name="Tang J."/>
            <person name="Witsenboer H."/>
            <person name="Zhao S."/>
            <person name="Li Z."/>
            <person name="Zhang A."/>
            <person name="Wang D."/>
            <person name="Liang C."/>
        </authorList>
    </citation>
    <scope>NUCLEOTIDE SEQUENCE [LARGE SCALE GENOMIC DNA]</scope>
    <source>
        <strain evidence="1">cv. G1812</strain>
    </source>
</reference>
<dbReference type="AlphaFoldDB" id="A0A8R7UZP5"/>
<organism evidence="1 2">
    <name type="scientific">Triticum urartu</name>
    <name type="common">Red wild einkorn</name>
    <name type="synonym">Crithodium urartu</name>
    <dbReference type="NCBI Taxonomy" id="4572"/>
    <lineage>
        <taxon>Eukaryota</taxon>
        <taxon>Viridiplantae</taxon>
        <taxon>Streptophyta</taxon>
        <taxon>Embryophyta</taxon>
        <taxon>Tracheophyta</taxon>
        <taxon>Spermatophyta</taxon>
        <taxon>Magnoliopsida</taxon>
        <taxon>Liliopsida</taxon>
        <taxon>Poales</taxon>
        <taxon>Poaceae</taxon>
        <taxon>BOP clade</taxon>
        <taxon>Pooideae</taxon>
        <taxon>Triticodae</taxon>
        <taxon>Triticeae</taxon>
        <taxon>Triticinae</taxon>
        <taxon>Triticum</taxon>
    </lineage>
</organism>
<keyword evidence="2" id="KW-1185">Reference proteome</keyword>